<feature type="compositionally biased region" description="Basic residues" evidence="1">
    <location>
        <begin position="1"/>
        <end position="17"/>
    </location>
</feature>
<dbReference type="AlphaFoldDB" id="A0A4Y2Q6G7"/>
<evidence type="ECO:0000313" key="3">
    <source>
        <dbReference type="Proteomes" id="UP000499080"/>
    </source>
</evidence>
<evidence type="ECO:0000256" key="1">
    <source>
        <dbReference type="SAM" id="MobiDB-lite"/>
    </source>
</evidence>
<sequence length="127" mass="14503">MRWKKIRHAQKQRRRHPPIPTGCPRVNPTLDRSTTCHLSGGNSTPPYYRTWKGRICLFIYSGFSSPCPPMGLYPLVTAPMARDLLDLLVETPREDSILVRCPIRSNWSNRLKNGPADHSVNIIQNNP</sequence>
<feature type="region of interest" description="Disordered" evidence="1">
    <location>
        <begin position="1"/>
        <end position="26"/>
    </location>
</feature>
<feature type="non-terminal residue" evidence="2">
    <location>
        <position position="127"/>
    </location>
</feature>
<dbReference type="Proteomes" id="UP000499080">
    <property type="component" value="Unassembled WGS sequence"/>
</dbReference>
<protein>
    <submittedName>
        <fullName evidence="2">Uncharacterized protein</fullName>
    </submittedName>
</protein>
<proteinExistence type="predicted"/>
<name>A0A4Y2Q6G7_ARAVE</name>
<reference evidence="2 3" key="1">
    <citation type="journal article" date="2019" name="Sci. Rep.">
        <title>Orb-weaving spider Araneus ventricosus genome elucidates the spidroin gene catalogue.</title>
        <authorList>
            <person name="Kono N."/>
            <person name="Nakamura H."/>
            <person name="Ohtoshi R."/>
            <person name="Moran D.A.P."/>
            <person name="Shinohara A."/>
            <person name="Yoshida Y."/>
            <person name="Fujiwara M."/>
            <person name="Mori M."/>
            <person name="Tomita M."/>
            <person name="Arakawa K."/>
        </authorList>
    </citation>
    <scope>NUCLEOTIDE SEQUENCE [LARGE SCALE GENOMIC DNA]</scope>
</reference>
<dbReference type="EMBL" id="BGPR01297510">
    <property type="protein sequence ID" value="GBN59014.1"/>
    <property type="molecule type" value="Genomic_DNA"/>
</dbReference>
<gene>
    <name evidence="2" type="ORF">AVEN_194078_1</name>
</gene>
<organism evidence="2 3">
    <name type="scientific">Araneus ventricosus</name>
    <name type="common">Orbweaver spider</name>
    <name type="synonym">Epeira ventricosa</name>
    <dbReference type="NCBI Taxonomy" id="182803"/>
    <lineage>
        <taxon>Eukaryota</taxon>
        <taxon>Metazoa</taxon>
        <taxon>Ecdysozoa</taxon>
        <taxon>Arthropoda</taxon>
        <taxon>Chelicerata</taxon>
        <taxon>Arachnida</taxon>
        <taxon>Araneae</taxon>
        <taxon>Araneomorphae</taxon>
        <taxon>Entelegynae</taxon>
        <taxon>Araneoidea</taxon>
        <taxon>Araneidae</taxon>
        <taxon>Araneus</taxon>
    </lineage>
</organism>
<comment type="caution">
    <text evidence="2">The sequence shown here is derived from an EMBL/GenBank/DDBJ whole genome shotgun (WGS) entry which is preliminary data.</text>
</comment>
<evidence type="ECO:0000313" key="2">
    <source>
        <dbReference type="EMBL" id="GBN59014.1"/>
    </source>
</evidence>
<accession>A0A4Y2Q6G7</accession>
<keyword evidence="3" id="KW-1185">Reference proteome</keyword>